<comment type="subcellular location">
    <subcellularLocation>
        <location evidence="1">Nucleus</location>
    </subcellularLocation>
</comment>
<organism evidence="11 12">
    <name type="scientific">Spodoptera exigua</name>
    <name type="common">Beet armyworm</name>
    <name type="synonym">Noctua fulgens</name>
    <dbReference type="NCBI Taxonomy" id="7107"/>
    <lineage>
        <taxon>Eukaryota</taxon>
        <taxon>Metazoa</taxon>
        <taxon>Ecdysozoa</taxon>
        <taxon>Arthropoda</taxon>
        <taxon>Hexapoda</taxon>
        <taxon>Insecta</taxon>
        <taxon>Pterygota</taxon>
        <taxon>Neoptera</taxon>
        <taxon>Endopterygota</taxon>
        <taxon>Lepidoptera</taxon>
        <taxon>Glossata</taxon>
        <taxon>Ditrysia</taxon>
        <taxon>Noctuoidea</taxon>
        <taxon>Noctuidae</taxon>
        <taxon>Amphipyrinae</taxon>
        <taxon>Spodoptera</taxon>
    </lineage>
</organism>
<name>A0A835GJY1_SPOEX</name>
<keyword evidence="12" id="KW-1185">Reference proteome</keyword>
<keyword evidence="5" id="KW-0067">ATP-binding</keyword>
<dbReference type="InterPro" id="IPR027417">
    <property type="entry name" value="P-loop_NTPase"/>
</dbReference>
<keyword evidence="8" id="KW-0175">Coiled coil</keyword>
<dbReference type="GO" id="GO:0003682">
    <property type="term" value="F:chromatin binding"/>
    <property type="evidence" value="ECO:0007669"/>
    <property type="project" value="TreeGrafter"/>
</dbReference>
<evidence type="ECO:0000256" key="6">
    <source>
        <dbReference type="ARBA" id="ARBA00023242"/>
    </source>
</evidence>
<dbReference type="GO" id="GO:0016887">
    <property type="term" value="F:ATP hydrolysis activity"/>
    <property type="evidence" value="ECO:0007669"/>
    <property type="project" value="InterPro"/>
</dbReference>
<reference evidence="11" key="1">
    <citation type="submission" date="2020-08" db="EMBL/GenBank/DDBJ databases">
        <title>Spodoptera exigua strain:BAW_Kor-Di-RS1 Genome sequencing and assembly.</title>
        <authorList>
            <person name="Kim J."/>
            <person name="Nam H.Y."/>
            <person name="Kwon M."/>
            <person name="Choi J.H."/>
            <person name="Cho S.R."/>
            <person name="Kim G.-H."/>
        </authorList>
    </citation>
    <scope>NUCLEOTIDE SEQUENCE</scope>
    <source>
        <strain evidence="11">BAW_Kor-Di-RS1</strain>
        <tissue evidence="11">Whole-body</tissue>
    </source>
</reference>
<dbReference type="InterPro" id="IPR003593">
    <property type="entry name" value="AAA+_ATPase"/>
</dbReference>
<dbReference type="Pfam" id="PF00004">
    <property type="entry name" value="AAA"/>
    <property type="match status" value="1"/>
</dbReference>
<keyword evidence="3" id="KW-0547">Nucleotide-binding</keyword>
<dbReference type="Proteomes" id="UP000648187">
    <property type="component" value="Unassembled WGS sequence"/>
</dbReference>
<dbReference type="Gene3D" id="3.40.50.300">
    <property type="entry name" value="P-loop containing nucleotide triphosphate hydrolases"/>
    <property type="match status" value="1"/>
</dbReference>
<feature type="region of interest" description="Disordered" evidence="9">
    <location>
        <begin position="500"/>
        <end position="519"/>
    </location>
</feature>
<feature type="coiled-coil region" evidence="8">
    <location>
        <begin position="187"/>
        <end position="214"/>
    </location>
</feature>
<evidence type="ECO:0000256" key="4">
    <source>
        <dbReference type="ARBA" id="ARBA00022763"/>
    </source>
</evidence>
<dbReference type="SUPFAM" id="SSF52540">
    <property type="entry name" value="P-loop containing nucleoside triphosphate hydrolases"/>
    <property type="match status" value="1"/>
</dbReference>
<dbReference type="EMBL" id="JACKWZ010000048">
    <property type="protein sequence ID" value="KAF9419042.1"/>
    <property type="molecule type" value="Genomic_DNA"/>
</dbReference>
<proteinExistence type="inferred from homology"/>
<dbReference type="AlphaFoldDB" id="A0A835GJY1"/>
<evidence type="ECO:0000256" key="3">
    <source>
        <dbReference type="ARBA" id="ARBA00022741"/>
    </source>
</evidence>
<dbReference type="PANTHER" id="PTHR12172:SF1">
    <property type="entry name" value="P-LOOP CONTAINING NUCLEOSIDE TRIPHOSPHATE HYDROLASES SUPERFAMILY PROTEIN"/>
    <property type="match status" value="1"/>
</dbReference>
<dbReference type="InterPro" id="IPR003959">
    <property type="entry name" value="ATPase_AAA_core"/>
</dbReference>
<evidence type="ECO:0000256" key="2">
    <source>
        <dbReference type="ARBA" id="ARBA00006168"/>
    </source>
</evidence>
<dbReference type="GO" id="GO:0000077">
    <property type="term" value="P:DNA damage checkpoint signaling"/>
    <property type="evidence" value="ECO:0007669"/>
    <property type="project" value="TreeGrafter"/>
</dbReference>
<feature type="region of interest" description="Disordered" evidence="9">
    <location>
        <begin position="746"/>
        <end position="765"/>
    </location>
</feature>
<dbReference type="SMART" id="SM00382">
    <property type="entry name" value="AAA"/>
    <property type="match status" value="1"/>
</dbReference>
<feature type="compositionally biased region" description="Basic and acidic residues" evidence="9">
    <location>
        <begin position="508"/>
        <end position="519"/>
    </location>
</feature>
<keyword evidence="4" id="KW-0227">DNA damage</keyword>
<dbReference type="GO" id="GO:0033314">
    <property type="term" value="P:mitotic DNA replication checkpoint signaling"/>
    <property type="evidence" value="ECO:0007669"/>
    <property type="project" value="TreeGrafter"/>
</dbReference>
<evidence type="ECO:0000256" key="8">
    <source>
        <dbReference type="SAM" id="Coils"/>
    </source>
</evidence>
<feature type="compositionally biased region" description="Basic and acidic residues" evidence="9">
    <location>
        <begin position="858"/>
        <end position="868"/>
    </location>
</feature>
<feature type="compositionally biased region" description="Basic and acidic residues" evidence="9">
    <location>
        <begin position="838"/>
        <end position="848"/>
    </location>
</feature>
<dbReference type="GO" id="GO:0003689">
    <property type="term" value="F:DNA clamp loader activity"/>
    <property type="evidence" value="ECO:0007669"/>
    <property type="project" value="TreeGrafter"/>
</dbReference>
<protein>
    <recommendedName>
        <fullName evidence="10">AAA+ ATPase domain-containing protein</fullName>
    </recommendedName>
</protein>
<sequence>MTSLVATTSISAVDDINLIKELNCYKYRQRRHVLKSKENTIRHKCNKVLKRKLRKYKLRQDGQEDQDILDVSKILVSSLTIRSPSNQKDPYLCEDSEFEDWRPKNYLFKMVRRKPVKINDTLKNSNTEVDIQDDVIIDSPLAVSSQEKKQTNAFKLLMDSRNKSLGCNSPGKDKSDENIDTTEVIERKNLKAKRQLLLQKMAEAKGSLKNKESEEFQDNIIKEQMEKRAKRLKSMIFKEKPDKEKDNKVANNNNTKKKNKSNTFKIVDIFNTVEDNAIISPVKKSISKEDEDFLSKLSPSLKKKESMLSYFKKIDKDTECSPNSENDNLIKVKLQPRNKKKSKKKKLSLKKDSLEEIDLSGAIKEQEENVNGEVTKILEDKVVDEAIINNKVNEFNQIQQKSKDKTLATISVNIPDITLDKMILNVNSDSDKVNNESQKRKRTSKLDMKLDCENSKTTFNSDSRPKRSVKRPVKYVDDACLSSSDEDLHIFTPKKRSTLTVQTDQPPDELKPVKPKPEKKVEKVLKDVTSKKPTKLAPIFTSKQTDPAALEAKQKFLQSGVPDKLKKQIQQQKVNSIPENSFPVVVHVQQSTATSEDNQLVIKIPLMNTETAKKTVHYLMKIKLVTVNQDISYYSVDTKSKKSTQAMLQTIKKMHPKFPVYRTYRYLRSKGKGEIKDCSYVDVDNSIEVLGDMVDVINDSPDRLNWTDKYKAITTKQIIGNFETLKELRRWLILWTENQIKSKAKGKANSDSSDYYESEPDSRDSIKSTNNLLILVGPTGCGKTASIYAVAADLAMKVIEVNASSRRTGKIMLQDLQEATQSHKVNRGTGNSDNSQKSQEKQQTDLPKHSKKRGRPKKTIEEEKSKEPIVKNEVLSGTTLSQESTRTDSSLILIDDADIVFDQDDGFTSAIMQLVQSSKRPVILITSSLVCPHLQRFLHNAKILKMSPLLPRILGTWLDIMCLADSGMCWPGVGAKFLNYFKGDIRKTINYLQFCLPKVASSEEEAASQNVDLYKNHIDEESSCMSWADNDDAEGRTSAPGDVDVNTIWTVFASKHSNLKNLTYPAQLFNTWWSMPSLLTAAPTIDLPSQKCNNVQKKKASLELEAIANAADAFSLSDYYSHINQDTERNITSQPWYCPESHSVSERENPDRYHKEYEIMSDICHTILTGSIATAQDVLSCDRKTNIMLDRRALALDYWSSCRTICRLEKSKNDSNTKRNNRFCHYLKSLSVLCKSDTFDNLCDSLCSNEGTELNINNFNE</sequence>
<comment type="caution">
    <text evidence="11">The sequence shown here is derived from an EMBL/GenBank/DDBJ whole genome shotgun (WGS) entry which is preliminary data.</text>
</comment>
<dbReference type="InterPro" id="IPR004582">
    <property type="entry name" value="Checkpoint_prot_Rad17_Rad24"/>
</dbReference>
<keyword evidence="6" id="KW-0539">Nucleus</keyword>
<comment type="similarity">
    <text evidence="2">Belongs to the rad17/RAD24 family.</text>
</comment>
<evidence type="ECO:0000256" key="5">
    <source>
        <dbReference type="ARBA" id="ARBA00022840"/>
    </source>
</evidence>
<evidence type="ECO:0000256" key="9">
    <source>
        <dbReference type="SAM" id="MobiDB-lite"/>
    </source>
</evidence>
<evidence type="ECO:0000256" key="1">
    <source>
        <dbReference type="ARBA" id="ARBA00004123"/>
    </source>
</evidence>
<evidence type="ECO:0000313" key="12">
    <source>
        <dbReference type="Proteomes" id="UP000648187"/>
    </source>
</evidence>
<dbReference type="PANTHER" id="PTHR12172">
    <property type="entry name" value="CELL CYCLE CHECKPOINT PROTEIN RAD17"/>
    <property type="match status" value="1"/>
</dbReference>
<evidence type="ECO:0000313" key="11">
    <source>
        <dbReference type="EMBL" id="KAF9419042.1"/>
    </source>
</evidence>
<evidence type="ECO:0000256" key="7">
    <source>
        <dbReference type="ARBA" id="ARBA00023306"/>
    </source>
</evidence>
<feature type="domain" description="AAA+ ATPase" evidence="10">
    <location>
        <begin position="769"/>
        <end position="947"/>
    </location>
</feature>
<dbReference type="GO" id="GO:0005524">
    <property type="term" value="F:ATP binding"/>
    <property type="evidence" value="ECO:0007669"/>
    <property type="project" value="UniProtKB-KW"/>
</dbReference>
<dbReference type="GO" id="GO:0006281">
    <property type="term" value="P:DNA repair"/>
    <property type="evidence" value="ECO:0007669"/>
    <property type="project" value="InterPro"/>
</dbReference>
<gene>
    <name evidence="11" type="ORF">HW555_004369</name>
</gene>
<evidence type="ECO:0000259" key="10">
    <source>
        <dbReference type="SMART" id="SM00382"/>
    </source>
</evidence>
<dbReference type="GO" id="GO:0005634">
    <property type="term" value="C:nucleus"/>
    <property type="evidence" value="ECO:0007669"/>
    <property type="project" value="UniProtKB-SubCell"/>
</dbReference>
<accession>A0A835GJY1</accession>
<keyword evidence="7" id="KW-0131">Cell cycle</keyword>
<feature type="region of interest" description="Disordered" evidence="9">
    <location>
        <begin position="820"/>
        <end position="868"/>
    </location>
</feature>
<feature type="compositionally biased region" description="Polar residues" evidence="9">
    <location>
        <begin position="820"/>
        <end position="837"/>
    </location>
</feature>